<name>A0AAD5XKT8_9FUNG</name>
<dbReference type="PANTHER" id="PTHR28271:SF1">
    <property type="entry name" value="LARGE RIBOSOMAL SUBUNIT PROTEIN ML60"/>
    <property type="match status" value="1"/>
</dbReference>
<keyword evidence="2" id="KW-1185">Reference proteome</keyword>
<reference evidence="1" key="1">
    <citation type="submission" date="2020-05" db="EMBL/GenBank/DDBJ databases">
        <title>Phylogenomic resolution of chytrid fungi.</title>
        <authorList>
            <person name="Stajich J.E."/>
            <person name="Amses K."/>
            <person name="Simmons R."/>
            <person name="Seto K."/>
            <person name="Myers J."/>
            <person name="Bonds A."/>
            <person name="Quandt C.A."/>
            <person name="Barry K."/>
            <person name="Liu P."/>
            <person name="Grigoriev I."/>
            <person name="Longcore J.E."/>
            <person name="James T.Y."/>
        </authorList>
    </citation>
    <scope>NUCLEOTIDE SEQUENCE</scope>
    <source>
        <strain evidence="1">JEL0513</strain>
    </source>
</reference>
<dbReference type="GO" id="GO:0005762">
    <property type="term" value="C:mitochondrial large ribosomal subunit"/>
    <property type="evidence" value="ECO:0007669"/>
    <property type="project" value="TreeGrafter"/>
</dbReference>
<dbReference type="EMBL" id="JADGJH010000015">
    <property type="protein sequence ID" value="KAJ3142509.1"/>
    <property type="molecule type" value="Genomic_DNA"/>
</dbReference>
<dbReference type="GO" id="GO:0003735">
    <property type="term" value="F:structural constituent of ribosome"/>
    <property type="evidence" value="ECO:0007669"/>
    <property type="project" value="TreeGrafter"/>
</dbReference>
<proteinExistence type="predicted"/>
<dbReference type="AlphaFoldDB" id="A0AAD5XKT8"/>
<organism evidence="1 2">
    <name type="scientific">Physocladia obscura</name>
    <dbReference type="NCBI Taxonomy" id="109957"/>
    <lineage>
        <taxon>Eukaryota</taxon>
        <taxon>Fungi</taxon>
        <taxon>Fungi incertae sedis</taxon>
        <taxon>Chytridiomycota</taxon>
        <taxon>Chytridiomycota incertae sedis</taxon>
        <taxon>Chytridiomycetes</taxon>
        <taxon>Chytridiales</taxon>
        <taxon>Chytriomycetaceae</taxon>
        <taxon>Physocladia</taxon>
    </lineage>
</organism>
<protein>
    <submittedName>
        <fullName evidence="1">Uncharacterized protein</fullName>
    </submittedName>
</protein>
<dbReference type="Proteomes" id="UP001211907">
    <property type="component" value="Unassembled WGS sequence"/>
</dbReference>
<evidence type="ECO:0000313" key="1">
    <source>
        <dbReference type="EMBL" id="KAJ3142509.1"/>
    </source>
</evidence>
<dbReference type="InterPro" id="IPR016340">
    <property type="entry name" value="Ribosomal_mL60"/>
</dbReference>
<dbReference type="Pfam" id="PF09784">
    <property type="entry name" value="L31"/>
    <property type="match status" value="1"/>
</dbReference>
<evidence type="ECO:0000313" key="2">
    <source>
        <dbReference type="Proteomes" id="UP001211907"/>
    </source>
</evidence>
<accession>A0AAD5XKT8</accession>
<comment type="caution">
    <text evidence="1">The sequence shown here is derived from an EMBL/GenBank/DDBJ whole genome shotgun (WGS) entry which is preliminary data.</text>
</comment>
<sequence>MFASLVSMSGLVWKRRFTLTQNQKYRHRLRLRAVDNVVETIVKSGVSLKALDLADSMPRESEMTPEQKYWVHSKRYRNGIKPAHWVPHWTKTRFARAWAPSVLHEPSLPINSKK</sequence>
<gene>
    <name evidence="1" type="ORF">HK100_002178</name>
</gene>
<dbReference type="PANTHER" id="PTHR28271">
    <property type="entry name" value="54S RIBOSOMAL PROTEIN L31, MITOCHONDRIAL"/>
    <property type="match status" value="1"/>
</dbReference>